<proteinExistence type="predicted"/>
<evidence type="ECO:0000313" key="2">
    <source>
        <dbReference type="EMBL" id="PMD49151.1"/>
    </source>
</evidence>
<dbReference type="Pfam" id="PF11312">
    <property type="entry name" value="Methyltransf_34"/>
    <property type="match status" value="1"/>
</dbReference>
<dbReference type="STRING" id="1095630.A0A2J6SEF3"/>
<gene>
    <name evidence="2" type="ORF">K444DRAFT_623087</name>
</gene>
<reference evidence="2 3" key="1">
    <citation type="submission" date="2016-04" db="EMBL/GenBank/DDBJ databases">
        <title>A degradative enzymes factory behind the ericoid mycorrhizal symbiosis.</title>
        <authorList>
            <consortium name="DOE Joint Genome Institute"/>
            <person name="Martino E."/>
            <person name="Morin E."/>
            <person name="Grelet G."/>
            <person name="Kuo A."/>
            <person name="Kohler A."/>
            <person name="Daghino S."/>
            <person name="Barry K."/>
            <person name="Choi C."/>
            <person name="Cichocki N."/>
            <person name="Clum A."/>
            <person name="Copeland A."/>
            <person name="Hainaut M."/>
            <person name="Haridas S."/>
            <person name="Labutti K."/>
            <person name="Lindquist E."/>
            <person name="Lipzen A."/>
            <person name="Khouja H.-R."/>
            <person name="Murat C."/>
            <person name="Ohm R."/>
            <person name="Olson A."/>
            <person name="Spatafora J."/>
            <person name="Veneault-Fourrey C."/>
            <person name="Henrissat B."/>
            <person name="Grigoriev I."/>
            <person name="Martin F."/>
            <person name="Perotto S."/>
        </authorList>
    </citation>
    <scope>NUCLEOTIDE SEQUENCE [LARGE SCALE GENOMIC DNA]</scope>
    <source>
        <strain evidence="2 3">E</strain>
    </source>
</reference>
<feature type="compositionally biased region" description="Basic and acidic residues" evidence="1">
    <location>
        <begin position="1"/>
        <end position="10"/>
    </location>
</feature>
<dbReference type="OrthoDB" id="6419443at2759"/>
<dbReference type="FunCoup" id="A0A2J6SEF3">
    <property type="interactions" value="37"/>
</dbReference>
<dbReference type="EMBL" id="KZ613936">
    <property type="protein sequence ID" value="PMD49151.1"/>
    <property type="molecule type" value="Genomic_DNA"/>
</dbReference>
<organism evidence="2 3">
    <name type="scientific">Hyaloscypha bicolor E</name>
    <dbReference type="NCBI Taxonomy" id="1095630"/>
    <lineage>
        <taxon>Eukaryota</taxon>
        <taxon>Fungi</taxon>
        <taxon>Dikarya</taxon>
        <taxon>Ascomycota</taxon>
        <taxon>Pezizomycotina</taxon>
        <taxon>Leotiomycetes</taxon>
        <taxon>Helotiales</taxon>
        <taxon>Hyaloscyphaceae</taxon>
        <taxon>Hyaloscypha</taxon>
        <taxon>Hyaloscypha bicolor</taxon>
    </lineage>
</organism>
<protein>
    <submittedName>
        <fullName evidence="2">Uncharacterized protein</fullName>
    </submittedName>
</protein>
<dbReference type="Proteomes" id="UP000235371">
    <property type="component" value="Unassembled WGS sequence"/>
</dbReference>
<evidence type="ECO:0000313" key="3">
    <source>
        <dbReference type="Proteomes" id="UP000235371"/>
    </source>
</evidence>
<feature type="region of interest" description="Disordered" evidence="1">
    <location>
        <begin position="1"/>
        <end position="60"/>
    </location>
</feature>
<dbReference type="InParanoid" id="A0A2J6SEF3"/>
<sequence>MSKYVRQEKSQRKHPIISSSTSIIKAPVVPTAPKERPGWKGPGFTKKARKQPPPAPTPSTSTVLNFQHNDLPIELQQLLLNIFRTAFPICQDYSALKPTLREIKEALFERDFERALGRLDWMEAYVVRWSPSRALCYAAVLLGVFEEFGEELWVQSMFQGPESDIQRPSKSPGPTPRPLKAVCFGGGAAEIMAFGAILRHILTTESASGSNGTNSLSRSEFHRPVLQLQVVNSANWTPIINSLRSGLTTPPTLSKYASASAQANNAPFLSPDVLNISLQRCSLLEASQEDLDCMVGGKAVLITVFFSISDLWALSVVKFTAFLLKLTLATPKDSLLLIIDGLDSSAEITLEKDDQGKERKAYPMHYLLDMVLLEKQLLSLMDNKPAWEKLLEDQSRLFRVAGQLKYSIGLENIKFQVHLFRKL</sequence>
<dbReference type="AlphaFoldDB" id="A0A2J6SEF3"/>
<dbReference type="GeneID" id="36590312"/>
<keyword evidence="3" id="KW-1185">Reference proteome</keyword>
<evidence type="ECO:0000256" key="1">
    <source>
        <dbReference type="SAM" id="MobiDB-lite"/>
    </source>
</evidence>
<dbReference type="InterPro" id="IPR021463">
    <property type="entry name" value="Methyltransf_34"/>
</dbReference>
<name>A0A2J6SEF3_9HELO</name>
<accession>A0A2J6SEF3</accession>
<dbReference type="RefSeq" id="XP_024726055.1">
    <property type="nucleotide sequence ID" value="XM_024882235.1"/>
</dbReference>